<keyword evidence="11" id="KW-1185">Reference proteome</keyword>
<comment type="similarity">
    <text evidence="2">Belongs to the PRP18 family.</text>
</comment>
<dbReference type="OMA" id="SFAQVRW"/>
<dbReference type="Pfam" id="PF02840">
    <property type="entry name" value="Prp18"/>
    <property type="match status" value="1"/>
</dbReference>
<feature type="region of interest" description="Disordered" evidence="8">
    <location>
        <begin position="1"/>
        <end position="35"/>
    </location>
</feature>
<proteinExistence type="inferred from homology"/>
<evidence type="ECO:0000256" key="4">
    <source>
        <dbReference type="ARBA" id="ARBA00022664"/>
    </source>
</evidence>
<dbReference type="GO" id="GO:0005682">
    <property type="term" value="C:U5 snRNP"/>
    <property type="evidence" value="ECO:0007669"/>
    <property type="project" value="TreeGrafter"/>
</dbReference>
<dbReference type="InterPro" id="IPR039979">
    <property type="entry name" value="PRPF18"/>
</dbReference>
<name>W3WQ83_PESFW</name>
<dbReference type="EMBL" id="KI912118">
    <property type="protein sequence ID" value="ETS76045.1"/>
    <property type="molecule type" value="Genomic_DNA"/>
</dbReference>
<comment type="subcellular location">
    <subcellularLocation>
        <location evidence="1">Nucleus</location>
    </subcellularLocation>
</comment>
<gene>
    <name evidence="10" type="ORF">PFICI_12989</name>
</gene>
<evidence type="ECO:0000313" key="11">
    <source>
        <dbReference type="Proteomes" id="UP000030651"/>
    </source>
</evidence>
<dbReference type="STRING" id="1229662.W3WQ83"/>
<dbReference type="InterPro" id="IPR004098">
    <property type="entry name" value="Prp18"/>
</dbReference>
<feature type="domain" description="Pre-mRNA processing factor 4 (PRP4)-like" evidence="9">
    <location>
        <begin position="130"/>
        <end position="183"/>
    </location>
</feature>
<dbReference type="Gene3D" id="1.20.940.10">
    <property type="entry name" value="Functional domain of the splicing factor Prp18"/>
    <property type="match status" value="1"/>
</dbReference>
<feature type="compositionally biased region" description="Basic and acidic residues" evidence="8">
    <location>
        <begin position="54"/>
        <end position="101"/>
    </location>
</feature>
<dbReference type="SUPFAM" id="SSF47938">
    <property type="entry name" value="Functional domain of the splicing factor Prp18"/>
    <property type="match status" value="1"/>
</dbReference>
<dbReference type="AlphaFoldDB" id="W3WQ83"/>
<evidence type="ECO:0000256" key="7">
    <source>
        <dbReference type="ARBA" id="ARBA00023242"/>
    </source>
</evidence>
<keyword evidence="6" id="KW-0508">mRNA splicing</keyword>
<evidence type="ECO:0000259" key="9">
    <source>
        <dbReference type="SMART" id="SM00500"/>
    </source>
</evidence>
<evidence type="ECO:0000256" key="2">
    <source>
        <dbReference type="ARBA" id="ARBA00008137"/>
    </source>
</evidence>
<dbReference type="SMART" id="SM00500">
    <property type="entry name" value="SFM"/>
    <property type="match status" value="1"/>
</dbReference>
<dbReference type="PANTHER" id="PTHR13007:SF19">
    <property type="entry name" value="PRE-MRNA-SPLICING FACTOR 18"/>
    <property type="match status" value="1"/>
</dbReference>
<dbReference type="InterPro" id="IPR036285">
    <property type="entry name" value="PRP4-like_sf"/>
</dbReference>
<accession>W3WQ83</accession>
<feature type="region of interest" description="Disordered" evidence="8">
    <location>
        <begin position="54"/>
        <end position="130"/>
    </location>
</feature>
<evidence type="ECO:0000256" key="6">
    <source>
        <dbReference type="ARBA" id="ARBA00023187"/>
    </source>
</evidence>
<dbReference type="SUPFAM" id="SSF158230">
    <property type="entry name" value="PRP4-like"/>
    <property type="match status" value="1"/>
</dbReference>
<dbReference type="eggNOG" id="KOG2808">
    <property type="taxonomic scope" value="Eukaryota"/>
</dbReference>
<reference evidence="11" key="1">
    <citation type="journal article" date="2015" name="BMC Genomics">
        <title>Genomic and transcriptomic analysis of the endophytic fungus Pestalotiopsis fici reveals its lifestyle and high potential for synthesis of natural products.</title>
        <authorList>
            <person name="Wang X."/>
            <person name="Zhang X."/>
            <person name="Liu L."/>
            <person name="Xiang M."/>
            <person name="Wang W."/>
            <person name="Sun X."/>
            <person name="Che Y."/>
            <person name="Guo L."/>
            <person name="Liu G."/>
            <person name="Guo L."/>
            <person name="Wang C."/>
            <person name="Yin W.B."/>
            <person name="Stadler M."/>
            <person name="Zhang X."/>
            <person name="Liu X."/>
        </authorList>
    </citation>
    <scope>NUCLEOTIDE SEQUENCE [LARGE SCALE GENOMIC DNA]</scope>
    <source>
        <strain evidence="11">W106-1 / CGMCC3.15140</strain>
    </source>
</reference>
<dbReference type="Pfam" id="PF08799">
    <property type="entry name" value="PRP4"/>
    <property type="match status" value="1"/>
</dbReference>
<dbReference type="GeneID" id="19278002"/>
<keyword evidence="5" id="KW-0747">Spliceosome</keyword>
<evidence type="ECO:0000313" key="10">
    <source>
        <dbReference type="EMBL" id="ETS76045.1"/>
    </source>
</evidence>
<dbReference type="Gene3D" id="4.10.280.110">
    <property type="entry name" value="Pre-mRNA processing factor 4 domain"/>
    <property type="match status" value="1"/>
</dbReference>
<dbReference type="FunFam" id="1.20.940.10:FF:000008">
    <property type="entry name" value="Related to potassium channel regulatory factor"/>
    <property type="match status" value="1"/>
</dbReference>
<dbReference type="RefSeq" id="XP_007839761.1">
    <property type="nucleotide sequence ID" value="XM_007841570.1"/>
</dbReference>
<evidence type="ECO:0000256" key="5">
    <source>
        <dbReference type="ARBA" id="ARBA00022728"/>
    </source>
</evidence>
<protein>
    <recommendedName>
        <fullName evidence="3">Pre-mRNA-splicing factor 18</fullName>
    </recommendedName>
</protein>
<dbReference type="GO" id="GO:0000350">
    <property type="term" value="P:generation of catalytic spliceosome for second transesterification step"/>
    <property type="evidence" value="ECO:0007669"/>
    <property type="project" value="TreeGrafter"/>
</dbReference>
<organism evidence="10 11">
    <name type="scientific">Pestalotiopsis fici (strain W106-1 / CGMCC3.15140)</name>
    <dbReference type="NCBI Taxonomy" id="1229662"/>
    <lineage>
        <taxon>Eukaryota</taxon>
        <taxon>Fungi</taxon>
        <taxon>Dikarya</taxon>
        <taxon>Ascomycota</taxon>
        <taxon>Pezizomycotina</taxon>
        <taxon>Sordariomycetes</taxon>
        <taxon>Xylariomycetidae</taxon>
        <taxon>Amphisphaeriales</taxon>
        <taxon>Sporocadaceae</taxon>
        <taxon>Pestalotiopsis</taxon>
    </lineage>
</organism>
<keyword evidence="7" id="KW-0539">Nucleus</keyword>
<feature type="compositionally biased region" description="Acidic residues" evidence="8">
    <location>
        <begin position="113"/>
        <end position="130"/>
    </location>
</feature>
<keyword evidence="4" id="KW-0507">mRNA processing</keyword>
<evidence type="ECO:0000256" key="3">
    <source>
        <dbReference type="ARBA" id="ARBA00018242"/>
    </source>
</evidence>
<dbReference type="GO" id="GO:0071021">
    <property type="term" value="C:U2-type post-spliceosomal complex"/>
    <property type="evidence" value="ECO:0007669"/>
    <property type="project" value="TreeGrafter"/>
</dbReference>
<dbReference type="OrthoDB" id="10261918at2759"/>
<evidence type="ECO:0000256" key="1">
    <source>
        <dbReference type="ARBA" id="ARBA00004123"/>
    </source>
</evidence>
<dbReference type="HOGENOM" id="CLU_039675_1_0_1"/>
<dbReference type="PANTHER" id="PTHR13007">
    <property type="entry name" value="PRE-MRNA SPLICING FACTOR-RELATED"/>
    <property type="match status" value="1"/>
</dbReference>
<dbReference type="InParanoid" id="W3WQ83"/>
<dbReference type="GO" id="GO:0046540">
    <property type="term" value="C:U4/U6 x U5 tri-snRNP complex"/>
    <property type="evidence" value="ECO:0007669"/>
    <property type="project" value="TreeGrafter"/>
</dbReference>
<evidence type="ECO:0000256" key="8">
    <source>
        <dbReference type="SAM" id="MobiDB-lite"/>
    </source>
</evidence>
<dbReference type="Proteomes" id="UP000030651">
    <property type="component" value="Unassembled WGS sequence"/>
</dbReference>
<sequence>MDFASLMSKEIAKAKPKAESAPADRAAPGKYMRRADVEAERQKAYLAEQKELEEKRAAKAAEKRKREEDAAEEARIRDEKRRKLEEDTRRRREETAKEEERKRRKRLGLPELKEDESADASADGDAEDDIPDGELIEKLRALGEPAILFGESHKGRLRRHKKLTTVVSKGPIPTTIQMVDEKDMKVDGTMPKDKEARRYLFRQLASYFTMVLREWEMALAQEERRDTFESRAAVTAMIQSRENMTPLFRKLEKDDLDDDILEPVIEIVKAAQERRYVDANDGYLRLSIGKAAWPIGVTMVGIHERSAREKLHDGERGHVMGDEVTRKYLQSIKRCLTFAQVRWPPEDIRQLMG</sequence>
<dbReference type="InterPro" id="IPR014906">
    <property type="entry name" value="PRP4-like"/>
</dbReference>
<dbReference type="KEGG" id="pfy:PFICI_12989"/>